<keyword evidence="1" id="KW-0472">Membrane</keyword>
<dbReference type="Proteomes" id="UP000186955">
    <property type="component" value="Unassembled WGS sequence"/>
</dbReference>
<reference evidence="2 3" key="1">
    <citation type="submission" date="2016-10" db="EMBL/GenBank/DDBJ databases">
        <title>Genome sequence of the ascomycete fungus Penicillium subrubescens.</title>
        <authorList>
            <person name="De Vries R.P."/>
            <person name="Peng M."/>
            <person name="Dilokpimol A."/>
            <person name="Hilden K."/>
            <person name="Makela M.R."/>
            <person name="Grigoriev I."/>
            <person name="Riley R."/>
            <person name="Granchi Z."/>
        </authorList>
    </citation>
    <scope>NUCLEOTIDE SEQUENCE [LARGE SCALE GENOMIC DNA]</scope>
    <source>
        <strain evidence="2 3">CBS 132785</strain>
    </source>
</reference>
<dbReference type="EMBL" id="MNBE01000634">
    <property type="protein sequence ID" value="OKP01711.1"/>
    <property type="molecule type" value="Genomic_DNA"/>
</dbReference>
<comment type="caution">
    <text evidence="2">The sequence shown here is derived from an EMBL/GenBank/DDBJ whole genome shotgun (WGS) entry which is preliminary data.</text>
</comment>
<accession>A0A1Q5TN97</accession>
<dbReference type="AlphaFoldDB" id="A0A1Q5TN97"/>
<organism evidence="2 3">
    <name type="scientific">Penicillium subrubescens</name>
    <dbReference type="NCBI Taxonomy" id="1316194"/>
    <lineage>
        <taxon>Eukaryota</taxon>
        <taxon>Fungi</taxon>
        <taxon>Dikarya</taxon>
        <taxon>Ascomycota</taxon>
        <taxon>Pezizomycotina</taxon>
        <taxon>Eurotiomycetes</taxon>
        <taxon>Eurotiomycetidae</taxon>
        <taxon>Eurotiales</taxon>
        <taxon>Aspergillaceae</taxon>
        <taxon>Penicillium</taxon>
    </lineage>
</organism>
<feature type="transmembrane region" description="Helical" evidence="1">
    <location>
        <begin position="16"/>
        <end position="35"/>
    </location>
</feature>
<keyword evidence="1" id="KW-0812">Transmembrane</keyword>
<gene>
    <name evidence="2" type="ORF">PENSUB_7249</name>
</gene>
<keyword evidence="3" id="KW-1185">Reference proteome</keyword>
<sequence>MEFSALHEGCLMDVGGLFFFSMLDGGLTAILTRIYRGQRKTGKKALRDCIVLLKYGTVNRIGGVEASWTERLSEFSETGGGGNPKVREQQVK</sequence>
<evidence type="ECO:0000256" key="1">
    <source>
        <dbReference type="SAM" id="Phobius"/>
    </source>
</evidence>
<keyword evidence="1" id="KW-1133">Transmembrane helix</keyword>
<protein>
    <submittedName>
        <fullName evidence="2">Uncharacterized protein</fullName>
    </submittedName>
</protein>
<name>A0A1Q5TN97_9EURO</name>
<proteinExistence type="predicted"/>
<evidence type="ECO:0000313" key="3">
    <source>
        <dbReference type="Proteomes" id="UP000186955"/>
    </source>
</evidence>
<evidence type="ECO:0000313" key="2">
    <source>
        <dbReference type="EMBL" id="OKP01711.1"/>
    </source>
</evidence>